<reference evidence="2" key="1">
    <citation type="journal article" date="2019" name="MBio">
        <title>Virus Genomes from Deep Sea Sediments Expand the Ocean Megavirome and Support Independent Origins of Viral Gigantism.</title>
        <authorList>
            <person name="Backstrom D."/>
            <person name="Yutin N."/>
            <person name="Jorgensen S.L."/>
            <person name="Dharamshi J."/>
            <person name="Homa F."/>
            <person name="Zaremba-Niedwiedzka K."/>
            <person name="Spang A."/>
            <person name="Wolf Y.I."/>
            <person name="Koonin E.V."/>
            <person name="Ettema T.J."/>
        </authorList>
    </citation>
    <scope>NUCLEOTIDE SEQUENCE</scope>
</reference>
<accession>A0A481YWE3</accession>
<protein>
    <submittedName>
        <fullName evidence="2">Uncharacterized protein</fullName>
    </submittedName>
</protein>
<gene>
    <name evidence="2" type="ORF">LCMAC103_04390</name>
</gene>
<keyword evidence="1" id="KW-1133">Transmembrane helix</keyword>
<feature type="transmembrane region" description="Helical" evidence="1">
    <location>
        <begin position="65"/>
        <end position="85"/>
    </location>
</feature>
<name>A0A481YWE3_9VIRU</name>
<dbReference type="EMBL" id="MK500343">
    <property type="protein sequence ID" value="QBK87095.1"/>
    <property type="molecule type" value="Genomic_DNA"/>
</dbReference>
<organism evidence="2">
    <name type="scientific">Marseillevirus LCMAC103</name>
    <dbReference type="NCBI Taxonomy" id="2506604"/>
    <lineage>
        <taxon>Viruses</taxon>
        <taxon>Varidnaviria</taxon>
        <taxon>Bamfordvirae</taxon>
        <taxon>Nucleocytoviricota</taxon>
        <taxon>Megaviricetes</taxon>
        <taxon>Pimascovirales</taxon>
        <taxon>Pimascovirales incertae sedis</taxon>
        <taxon>Marseilleviridae</taxon>
    </lineage>
</organism>
<keyword evidence="1" id="KW-0812">Transmembrane</keyword>
<sequence length="99" mass="11077">MGLYVRFSFIFSLPLQAMSLCEKSKMLGEPNKGAHKTRIPCLNVALVDVALTVLAAWIIAKVFKLNFWAVLFFLFVASIVAHRAFCVRTTVDKLLFPGD</sequence>
<evidence type="ECO:0000313" key="2">
    <source>
        <dbReference type="EMBL" id="QBK87095.1"/>
    </source>
</evidence>
<proteinExistence type="predicted"/>
<evidence type="ECO:0000256" key="1">
    <source>
        <dbReference type="SAM" id="Phobius"/>
    </source>
</evidence>
<feature type="transmembrane region" description="Helical" evidence="1">
    <location>
        <begin position="41"/>
        <end position="59"/>
    </location>
</feature>
<keyword evidence="1" id="KW-0472">Membrane</keyword>